<proteinExistence type="predicted"/>
<gene>
    <name evidence="2" type="ORF">E2C01_090008</name>
</gene>
<feature type="compositionally biased region" description="Low complexity" evidence="1">
    <location>
        <begin position="8"/>
        <end position="24"/>
    </location>
</feature>
<name>A0A5B7JF30_PORTR</name>
<organism evidence="2 3">
    <name type="scientific">Portunus trituberculatus</name>
    <name type="common">Swimming crab</name>
    <name type="synonym">Neptunus trituberculatus</name>
    <dbReference type="NCBI Taxonomy" id="210409"/>
    <lineage>
        <taxon>Eukaryota</taxon>
        <taxon>Metazoa</taxon>
        <taxon>Ecdysozoa</taxon>
        <taxon>Arthropoda</taxon>
        <taxon>Crustacea</taxon>
        <taxon>Multicrustacea</taxon>
        <taxon>Malacostraca</taxon>
        <taxon>Eumalacostraca</taxon>
        <taxon>Eucarida</taxon>
        <taxon>Decapoda</taxon>
        <taxon>Pleocyemata</taxon>
        <taxon>Brachyura</taxon>
        <taxon>Eubrachyura</taxon>
        <taxon>Portunoidea</taxon>
        <taxon>Portunidae</taxon>
        <taxon>Portuninae</taxon>
        <taxon>Portunus</taxon>
    </lineage>
</organism>
<evidence type="ECO:0000313" key="2">
    <source>
        <dbReference type="EMBL" id="MPC94822.1"/>
    </source>
</evidence>
<evidence type="ECO:0000313" key="3">
    <source>
        <dbReference type="Proteomes" id="UP000324222"/>
    </source>
</evidence>
<protein>
    <submittedName>
        <fullName evidence="2">Uncharacterized protein</fullName>
    </submittedName>
</protein>
<feature type="region of interest" description="Disordered" evidence="1">
    <location>
        <begin position="1"/>
        <end position="37"/>
    </location>
</feature>
<comment type="caution">
    <text evidence="2">The sequence shown here is derived from an EMBL/GenBank/DDBJ whole genome shotgun (WGS) entry which is preliminary data.</text>
</comment>
<dbReference type="Proteomes" id="UP000324222">
    <property type="component" value="Unassembled WGS sequence"/>
</dbReference>
<reference evidence="2 3" key="1">
    <citation type="submission" date="2019-05" db="EMBL/GenBank/DDBJ databases">
        <title>Another draft genome of Portunus trituberculatus and its Hox gene families provides insights of decapod evolution.</title>
        <authorList>
            <person name="Jeong J.-H."/>
            <person name="Song I."/>
            <person name="Kim S."/>
            <person name="Choi T."/>
            <person name="Kim D."/>
            <person name="Ryu S."/>
            <person name="Kim W."/>
        </authorList>
    </citation>
    <scope>NUCLEOTIDE SEQUENCE [LARGE SCALE GENOMIC DNA]</scope>
    <source>
        <tissue evidence="2">Muscle</tissue>
    </source>
</reference>
<evidence type="ECO:0000256" key="1">
    <source>
        <dbReference type="SAM" id="MobiDB-lite"/>
    </source>
</evidence>
<accession>A0A5B7JF30</accession>
<dbReference type="AlphaFoldDB" id="A0A5B7JF30"/>
<sequence length="126" mass="14149">MLRHTHTHTTNTNTNTSNNNNTSHRYTTPPTYSEHSLHHNSLSPLQLYLSLTTRHLPLHPASRPVSVSCSFPEIKFLVYPKALNVPSIQGSKASGVRQLSTDAGRATRDSKVVMVGKDREMDCIRW</sequence>
<dbReference type="EMBL" id="VSRR010099985">
    <property type="protein sequence ID" value="MPC94822.1"/>
    <property type="molecule type" value="Genomic_DNA"/>
</dbReference>
<feature type="compositionally biased region" description="Polar residues" evidence="1">
    <location>
        <begin position="25"/>
        <end position="37"/>
    </location>
</feature>
<keyword evidence="3" id="KW-1185">Reference proteome</keyword>